<organism evidence="1 2">
    <name type="scientific">Altererythrobacter arenosus</name>
    <dbReference type="NCBI Taxonomy" id="3032592"/>
    <lineage>
        <taxon>Bacteria</taxon>
        <taxon>Pseudomonadati</taxon>
        <taxon>Pseudomonadota</taxon>
        <taxon>Alphaproteobacteria</taxon>
        <taxon>Sphingomonadales</taxon>
        <taxon>Erythrobacteraceae</taxon>
        <taxon>Altererythrobacter</taxon>
    </lineage>
</organism>
<reference evidence="1 2" key="1">
    <citation type="submission" date="2023-03" db="EMBL/GenBank/DDBJ databases">
        <title>Altererythrobacter sp. CAU 1644 isolated from sand.</title>
        <authorList>
            <person name="Kim W."/>
        </authorList>
    </citation>
    <scope>NUCLEOTIDE SEQUENCE [LARGE SCALE GENOMIC DNA]</scope>
    <source>
        <strain evidence="1 2">CAU 1644</strain>
    </source>
</reference>
<sequence>MAYMIEGLDPQKFRPLFAMDAGQLRDARATRMAAGAEGKYPCRVSLEDAAPGDELALVHFTNHDVETPYRNSFAIYVREAACAPARYIDRVPPILRGRPISLRCYSEAGNLVAAGIALADDVDAQLRTLLTIPEVAYIDAHNAMHGCFAARINRYDGGHDE</sequence>
<gene>
    <name evidence="1" type="ORF">P7228_10975</name>
</gene>
<dbReference type="InterPro" id="IPR009593">
    <property type="entry name" value="DUF1203"/>
</dbReference>
<dbReference type="Proteomes" id="UP001215827">
    <property type="component" value="Chromosome"/>
</dbReference>
<name>A0ABY8FRI8_9SPHN</name>
<keyword evidence="2" id="KW-1185">Reference proteome</keyword>
<dbReference type="RefSeq" id="WP_278015284.1">
    <property type="nucleotide sequence ID" value="NZ_CP121106.1"/>
</dbReference>
<evidence type="ECO:0000313" key="2">
    <source>
        <dbReference type="Proteomes" id="UP001215827"/>
    </source>
</evidence>
<evidence type="ECO:0000313" key="1">
    <source>
        <dbReference type="EMBL" id="WFL76518.1"/>
    </source>
</evidence>
<accession>A0ABY8FRI8</accession>
<protein>
    <submittedName>
        <fullName evidence="1">DUF1203 domain-containing protein</fullName>
    </submittedName>
</protein>
<dbReference type="PIRSF" id="PIRSF034110">
    <property type="entry name" value="DUF1203"/>
    <property type="match status" value="1"/>
</dbReference>
<dbReference type="EMBL" id="CP121106">
    <property type="protein sequence ID" value="WFL76518.1"/>
    <property type="molecule type" value="Genomic_DNA"/>
</dbReference>
<proteinExistence type="predicted"/>
<dbReference type="Pfam" id="PF06718">
    <property type="entry name" value="DUF1203"/>
    <property type="match status" value="1"/>
</dbReference>